<dbReference type="GO" id="GO:0004386">
    <property type="term" value="F:helicase activity"/>
    <property type="evidence" value="ECO:0007669"/>
    <property type="project" value="UniProtKB-KW"/>
</dbReference>
<sequence length="205" mass="23586">MPFKKLHAHIQERMIFQSIEEPTSFQSKSIPVIKSGANVYCIAPKGSGKTTTLILTILQKLKCEAIGNAPRAVVLVENKEKALALYRTFLDYTKQTSLRVYVGYEQLHIDVQKSEIFEGIDILITTPKSMNKLFLLNGVSTSQLKLLSIDDAEFLIQKSEYDAIMSITQSILKCQYVLYTEKMHPRLKRFEEYFMERARLIEIKK</sequence>
<dbReference type="SMART" id="SM00487">
    <property type="entry name" value="DEXDc"/>
    <property type="match status" value="1"/>
</dbReference>
<evidence type="ECO:0000256" key="3">
    <source>
        <dbReference type="ARBA" id="ARBA00022840"/>
    </source>
</evidence>
<dbReference type="Proteomes" id="UP000310314">
    <property type="component" value="Unassembled WGS sequence"/>
</dbReference>
<dbReference type="EMBL" id="VATY01000002">
    <property type="protein sequence ID" value="TMM57300.1"/>
    <property type="molecule type" value="Genomic_DNA"/>
</dbReference>
<gene>
    <name evidence="5" type="ORF">FEE95_12500</name>
</gene>
<proteinExistence type="predicted"/>
<dbReference type="InterPro" id="IPR027417">
    <property type="entry name" value="P-loop_NTPase"/>
</dbReference>
<dbReference type="GO" id="GO:0003676">
    <property type="term" value="F:nucleic acid binding"/>
    <property type="evidence" value="ECO:0007669"/>
    <property type="project" value="InterPro"/>
</dbReference>
<keyword evidence="1" id="KW-0547">Nucleotide-binding</keyword>
<dbReference type="InterPro" id="IPR011545">
    <property type="entry name" value="DEAD/DEAH_box_helicase_dom"/>
</dbReference>
<dbReference type="RefSeq" id="WP_138658283.1">
    <property type="nucleotide sequence ID" value="NZ_VATY01000002.1"/>
</dbReference>
<dbReference type="AlphaFoldDB" id="A0A5S3PRD4"/>
<evidence type="ECO:0000256" key="1">
    <source>
        <dbReference type="ARBA" id="ARBA00022741"/>
    </source>
</evidence>
<dbReference type="GO" id="GO:0016787">
    <property type="term" value="F:hydrolase activity"/>
    <property type="evidence" value="ECO:0007669"/>
    <property type="project" value="UniProtKB-KW"/>
</dbReference>
<feature type="domain" description="Helicase ATP-binding" evidence="4">
    <location>
        <begin position="30"/>
        <end position="201"/>
    </location>
</feature>
<dbReference type="InterPro" id="IPR014001">
    <property type="entry name" value="Helicase_ATP-bd"/>
</dbReference>
<dbReference type="PANTHER" id="PTHR24031">
    <property type="entry name" value="RNA HELICASE"/>
    <property type="match status" value="1"/>
</dbReference>
<evidence type="ECO:0000313" key="6">
    <source>
        <dbReference type="Proteomes" id="UP000310314"/>
    </source>
</evidence>
<keyword evidence="3" id="KW-0067">ATP-binding</keyword>
<dbReference type="SUPFAM" id="SSF52540">
    <property type="entry name" value="P-loop containing nucleoside triphosphate hydrolases"/>
    <property type="match status" value="1"/>
</dbReference>
<evidence type="ECO:0000313" key="5">
    <source>
        <dbReference type="EMBL" id="TMM57300.1"/>
    </source>
</evidence>
<dbReference type="Pfam" id="PF00270">
    <property type="entry name" value="DEAD"/>
    <property type="match status" value="1"/>
</dbReference>
<keyword evidence="5" id="KW-0347">Helicase</keyword>
<dbReference type="PROSITE" id="PS51192">
    <property type="entry name" value="HELICASE_ATP_BIND_1"/>
    <property type="match status" value="1"/>
</dbReference>
<organism evidence="5 6">
    <name type="scientific">Maribacter algarum</name>
    <name type="common">ex Zhang et al. 2020</name>
    <dbReference type="NCBI Taxonomy" id="2578118"/>
    <lineage>
        <taxon>Bacteria</taxon>
        <taxon>Pseudomonadati</taxon>
        <taxon>Bacteroidota</taxon>
        <taxon>Flavobacteriia</taxon>
        <taxon>Flavobacteriales</taxon>
        <taxon>Flavobacteriaceae</taxon>
        <taxon>Maribacter</taxon>
    </lineage>
</organism>
<accession>A0A5S3PRD4</accession>
<dbReference type="OrthoDB" id="1118340at2"/>
<evidence type="ECO:0000256" key="2">
    <source>
        <dbReference type="ARBA" id="ARBA00022801"/>
    </source>
</evidence>
<keyword evidence="6" id="KW-1185">Reference proteome</keyword>
<dbReference type="Gene3D" id="3.40.50.300">
    <property type="entry name" value="P-loop containing nucleotide triphosphate hydrolases"/>
    <property type="match status" value="1"/>
</dbReference>
<name>A0A5S3PRD4_9FLAO</name>
<comment type="caution">
    <text evidence="5">The sequence shown here is derived from an EMBL/GenBank/DDBJ whole genome shotgun (WGS) entry which is preliminary data.</text>
</comment>
<evidence type="ECO:0000259" key="4">
    <source>
        <dbReference type="PROSITE" id="PS51192"/>
    </source>
</evidence>
<keyword evidence="2" id="KW-0378">Hydrolase</keyword>
<protein>
    <submittedName>
        <fullName evidence="5">DEAD/DEAH box helicase</fullName>
    </submittedName>
</protein>
<reference evidence="5 6" key="1">
    <citation type="submission" date="2019-05" db="EMBL/GenBank/DDBJ databases">
        <authorList>
            <person name="Zhang J.-Y."/>
            <person name="Feg X."/>
            <person name="Du Z.-J."/>
        </authorList>
    </citation>
    <scope>NUCLEOTIDE SEQUENCE [LARGE SCALE GENOMIC DNA]</scope>
    <source>
        <strain evidence="5 6">RZ26</strain>
    </source>
</reference>
<dbReference type="GO" id="GO:0005524">
    <property type="term" value="F:ATP binding"/>
    <property type="evidence" value="ECO:0007669"/>
    <property type="project" value="UniProtKB-KW"/>
</dbReference>